<protein>
    <submittedName>
        <fullName evidence="1">Uncharacterized protein</fullName>
    </submittedName>
</protein>
<reference evidence="1" key="2">
    <citation type="submission" date="2018-04" db="EMBL/GenBank/DDBJ databases">
        <authorList>
            <person name="Go L.Y."/>
            <person name="Mitchell J.A."/>
        </authorList>
    </citation>
    <scope>NUCLEOTIDE SEQUENCE</scope>
    <source>
        <strain evidence="1">309</strain>
    </source>
</reference>
<accession>A0A2P1CYZ3</accession>
<organism evidence="1">
    <name type="scientific">Nodularia spumigena 309</name>
    <dbReference type="NCBI Taxonomy" id="2027345"/>
    <lineage>
        <taxon>Bacteria</taxon>
        <taxon>Bacillati</taxon>
        <taxon>Cyanobacteriota</taxon>
        <taxon>Cyanophyceae</taxon>
        <taxon>Nostocales</taxon>
        <taxon>Nodulariaceae</taxon>
        <taxon>Nodularia</taxon>
    </lineage>
</organism>
<dbReference type="AlphaFoldDB" id="A0A2P1CYZ3"/>
<dbReference type="EMBL" id="MF741686">
    <property type="protein sequence ID" value="AVK43267.1"/>
    <property type="molecule type" value="Genomic_DNA"/>
</dbReference>
<reference evidence="1" key="1">
    <citation type="journal article" date="2017" name="ACS Chem. Biol.">
        <title>Simultaneous Production of Anabaenopeptins and Namalides by the Cyanobacterium Nostoc sp. CENA543.</title>
        <authorList>
            <person name="Shishido T.K."/>
            <person name="Jokela J."/>
            <person name="Fewer D.P."/>
            <person name="Wahlsten M."/>
            <person name="Fiore M.F."/>
            <person name="Sivonen K."/>
        </authorList>
    </citation>
    <scope>NUCLEOTIDE SEQUENCE</scope>
    <source>
        <strain evidence="1">309</strain>
    </source>
</reference>
<evidence type="ECO:0000313" key="1">
    <source>
        <dbReference type="EMBL" id="AVK43267.1"/>
    </source>
</evidence>
<name>A0A2P1CYZ3_NODSP</name>
<proteinExistence type="predicted"/>
<sequence length="836" mass="92114">MLLFPAHCWSFSWSQTQVKLLMSNSIDLAAITLPEAIKLKLKALDDVNLIPSNSETYLDFDEDVHLDLDKIFNIHSKVEYINVIFDRIITEVFGDHEIIIVKPKCKIYKIGQEIKIHLQGLLNNQNIELVLSKNSTLKYELNHKLSFSNLTNAVPIINNFTLDKPEIIIANNTHPCVHTKIGNINLNRGFNFLGYIDLKTLPKNLNQFIHKHLGISHLGGLVSINSTGEVSLTGNIKGKRNLFSQPPLQADFNNLLIELNIDANLQAKFGLTGNLIIQGYDPSQEHEPKLFLAGNLSLEPESLTAYFSQKGEKTWHNPYGLIGTELRNLRFQGGGTYLPPYFDNIGFIGDLRWEEIDIEVAFLIDTNDPQRLALVLTVNQPVSLIDLWQGPVTAFIEKQSGFSTDLVNKALSLLETLDNLQIESVDADADGKRNPLIKYVPFCTTIAGQPISEGLEINGKIHAWGNEAILLLQANTSLNNISGSLKVFEIDLGFAKITGADDDSLDLALKVTPTEQYLQGDGYVELLGNEIANVEFKITDTNAIFKNFDLNLANLLSIDVDDLIIDIKTGCGSGFGKLSVLGNSLAGITFDINHNSINLKNLEINLVGFLTLNIPLLTVNLNNQIATGEADITAFNQDLGKGKLLFNVQDVFIKDVFLNLVNILKLNVPKLKVDLTKKKVSGLGNITILGKKFTALGIILNERGLKAKSDFNFGILAFNGATVTLGKDNNGNINNSANLVGNLKFLGYTFANINAKVNSDKLTASGSFNFADILILKGVSNQKKATIILKKSKKGVYNSVSLMGRFYLLNQELTSVKISQNNGIIKILGMSVNVKN</sequence>